<comment type="subcellular location">
    <subcellularLocation>
        <location evidence="1">Membrane</location>
        <topology evidence="1">Multi-pass membrane protein</topology>
    </subcellularLocation>
</comment>
<name>A0ABR3L0D5_TRISP</name>
<evidence type="ECO:0000256" key="3">
    <source>
        <dbReference type="ARBA" id="ARBA00022989"/>
    </source>
</evidence>
<accession>A0ABR3L0D5</accession>
<feature type="transmembrane region" description="Helical" evidence="5">
    <location>
        <begin position="231"/>
        <end position="260"/>
    </location>
</feature>
<protein>
    <submittedName>
        <fullName evidence="6">Membrane protein</fullName>
    </submittedName>
</protein>
<reference evidence="6 7" key="1">
    <citation type="submission" date="2024-07" db="EMBL/GenBank/DDBJ databases">
        <title>Enhanced genomic and transcriptomic resources for Trichinella pseudospiralis and T. spiralis underpin the discovery of pronounced molecular differences between stages and species.</title>
        <authorList>
            <person name="Pasi K.K."/>
            <person name="La Rosa G."/>
            <person name="Gomez-Morales M.A."/>
            <person name="Tosini F."/>
            <person name="Sumanam S."/>
            <person name="Young N.D."/>
            <person name="Chang B.C."/>
            <person name="Robin G.B."/>
        </authorList>
    </citation>
    <scope>NUCLEOTIDE SEQUENCE [LARGE SCALE GENOMIC DNA]</scope>
    <source>
        <strain evidence="6">ISS534</strain>
    </source>
</reference>
<evidence type="ECO:0000256" key="1">
    <source>
        <dbReference type="ARBA" id="ARBA00004141"/>
    </source>
</evidence>
<keyword evidence="3 5" id="KW-1133">Transmembrane helix</keyword>
<dbReference type="Pfam" id="PF05277">
    <property type="entry name" value="DUF726"/>
    <property type="match status" value="2"/>
</dbReference>
<organism evidence="6 7">
    <name type="scientific">Trichinella spiralis</name>
    <name type="common">Trichina worm</name>
    <dbReference type="NCBI Taxonomy" id="6334"/>
    <lineage>
        <taxon>Eukaryota</taxon>
        <taxon>Metazoa</taxon>
        <taxon>Ecdysozoa</taxon>
        <taxon>Nematoda</taxon>
        <taxon>Enoplea</taxon>
        <taxon>Dorylaimia</taxon>
        <taxon>Trichinellida</taxon>
        <taxon>Trichinellidae</taxon>
        <taxon>Trichinella</taxon>
    </lineage>
</organism>
<comment type="caution">
    <text evidence="6">The sequence shown here is derived from an EMBL/GenBank/DDBJ whole genome shotgun (WGS) entry which is preliminary data.</text>
</comment>
<dbReference type="Proteomes" id="UP001558632">
    <property type="component" value="Unassembled WGS sequence"/>
</dbReference>
<proteinExistence type="predicted"/>
<dbReference type="EMBL" id="JBEUSY010000118">
    <property type="protein sequence ID" value="KAL1245097.1"/>
    <property type="molecule type" value="Genomic_DNA"/>
</dbReference>
<keyword evidence="7" id="KW-1185">Reference proteome</keyword>
<dbReference type="InterPro" id="IPR007941">
    <property type="entry name" value="DUF726"/>
</dbReference>
<evidence type="ECO:0000256" key="5">
    <source>
        <dbReference type="SAM" id="Phobius"/>
    </source>
</evidence>
<sequence length="375" mass="41544">MLLSFQLECFCNVVVNVVVRQSRKSLKNDAFVLLNTNNKNNTVETTTMNNSVNESTDSSPSLLSTSSHCLNTNTKLSICNIFANLLHTHFFEPCNQEFSQNTFENIFAHMELPEEINAEMKAMYDRVDLSKAEQFASAIKEDQFWSDNDISLVLFDILILFIHNGNYDSRLRHLLILAADMLGITMEIFNECENALICTLEINSSKQAGNNNSSTSSKAEFTEKSKKWKRALMIGFGGVVGGTLVGLTGGLATPLLAIGWQPCLALRPLWVLPPRRSSPLKYCITDVAVCTSHWPCPGGSRKTIWTVSKHPGEFGKAIDYIFSVALSCAIQHSLMETALAGVMSAVAWPVGLLGVASVIDNPWNVCIRRSQEPRR</sequence>
<evidence type="ECO:0000256" key="2">
    <source>
        <dbReference type="ARBA" id="ARBA00022692"/>
    </source>
</evidence>
<keyword evidence="2 5" id="KW-0812">Transmembrane</keyword>
<keyword evidence="4 5" id="KW-0472">Membrane</keyword>
<evidence type="ECO:0000313" key="7">
    <source>
        <dbReference type="Proteomes" id="UP001558632"/>
    </source>
</evidence>
<dbReference type="PANTHER" id="PTHR17920:SF3">
    <property type="entry name" value="TRANSMEMBRANE AND COILED-COIL DOMAIN-CONTAINING PROTEIN 4"/>
    <property type="match status" value="1"/>
</dbReference>
<dbReference type="PANTHER" id="PTHR17920">
    <property type="entry name" value="TRANSMEMBRANE AND COILED-COIL DOMAIN-CONTAINING PROTEIN 4 TMCO4"/>
    <property type="match status" value="1"/>
</dbReference>
<gene>
    <name evidence="6" type="ORF">TSPI_09968</name>
</gene>
<evidence type="ECO:0000313" key="6">
    <source>
        <dbReference type="EMBL" id="KAL1245097.1"/>
    </source>
</evidence>
<evidence type="ECO:0000256" key="4">
    <source>
        <dbReference type="ARBA" id="ARBA00023136"/>
    </source>
</evidence>